<reference evidence="1" key="2">
    <citation type="submission" date="2019-03" db="EMBL/GenBank/DDBJ databases">
        <authorList>
            <person name="Chen S.-C."/>
            <person name="Wu S.-Y."/>
            <person name="Lai M.-C."/>
        </authorList>
    </citation>
    <scope>NUCLEOTIDE SEQUENCE</scope>
    <source>
        <strain evidence="1">ML15</strain>
    </source>
</reference>
<dbReference type="RefSeq" id="WP_220680891.1">
    <property type="nucleotide sequence ID" value="NZ_CP037968.1"/>
</dbReference>
<evidence type="ECO:0000313" key="1">
    <source>
        <dbReference type="EMBL" id="QYZ79584.1"/>
    </source>
</evidence>
<accession>A0A8G1A390</accession>
<protein>
    <submittedName>
        <fullName evidence="1">Uncharacterized protein</fullName>
    </submittedName>
</protein>
<sequence>MTEATALLESACAHLEILNTTQDFDSVYVGSIRAEMAAAEVDLTEALTILESISYEYLSLEEREGMDALKVICQVDIDLCEMVRGDFCDFVDHCQKASLATDGGAAIDHLREAKTALVRMKDKISLMRTKIDAIDVDALPSDIKGDFVGVKIFIQEFDKSLEEWIAMMDQVLNVPGP</sequence>
<proteinExistence type="predicted"/>
<name>A0A8G1A390_9EURY</name>
<keyword evidence="2" id="KW-1185">Reference proteome</keyword>
<gene>
    <name evidence="1" type="ORF">E2N92_09145</name>
</gene>
<reference evidence="1" key="1">
    <citation type="journal article" date="2005" name="Int. J. Syst. Evol. Microbiol.">
        <title>Methanofollis formosanus sp. nov., isolated from a fish pond.</title>
        <authorList>
            <person name="Wu S.Y."/>
            <person name="Chen S.C."/>
            <person name="Lai M.C."/>
        </authorList>
    </citation>
    <scope>NUCLEOTIDE SEQUENCE</scope>
    <source>
        <strain evidence="1">ML15</strain>
    </source>
</reference>
<dbReference type="KEGG" id="mfk:E2N92_09145"/>
<dbReference type="Proteomes" id="UP000826709">
    <property type="component" value="Chromosome"/>
</dbReference>
<organism evidence="1 2">
    <name type="scientific">Methanofollis formosanus</name>
    <dbReference type="NCBI Taxonomy" id="299308"/>
    <lineage>
        <taxon>Archaea</taxon>
        <taxon>Methanobacteriati</taxon>
        <taxon>Methanobacteriota</taxon>
        <taxon>Stenosarchaea group</taxon>
        <taxon>Methanomicrobia</taxon>
        <taxon>Methanomicrobiales</taxon>
        <taxon>Methanomicrobiaceae</taxon>
        <taxon>Methanofollis</taxon>
    </lineage>
</organism>
<dbReference type="AlphaFoldDB" id="A0A8G1A390"/>
<evidence type="ECO:0000313" key="2">
    <source>
        <dbReference type="Proteomes" id="UP000826709"/>
    </source>
</evidence>
<dbReference type="EMBL" id="CP037968">
    <property type="protein sequence ID" value="QYZ79584.1"/>
    <property type="molecule type" value="Genomic_DNA"/>
</dbReference>